<dbReference type="PANTHER" id="PTHR35871:SF1">
    <property type="entry name" value="CXC1-LIKE CYSTEINE CLUSTER ASSOCIATED WITH KDZ TRANSPOSASES DOMAIN-CONTAINING PROTEIN"/>
    <property type="match status" value="1"/>
</dbReference>
<evidence type="ECO:0000313" key="2">
    <source>
        <dbReference type="Proteomes" id="UP000054538"/>
    </source>
</evidence>
<dbReference type="AlphaFoldDB" id="A0A0D0E1S9"/>
<dbReference type="HOGENOM" id="CLU_2198472_0_0_1"/>
<organism evidence="1 2">
    <name type="scientific">Paxillus rubicundulus Ve08.2h10</name>
    <dbReference type="NCBI Taxonomy" id="930991"/>
    <lineage>
        <taxon>Eukaryota</taxon>
        <taxon>Fungi</taxon>
        <taxon>Dikarya</taxon>
        <taxon>Basidiomycota</taxon>
        <taxon>Agaricomycotina</taxon>
        <taxon>Agaricomycetes</taxon>
        <taxon>Agaricomycetidae</taxon>
        <taxon>Boletales</taxon>
        <taxon>Paxilineae</taxon>
        <taxon>Paxillaceae</taxon>
        <taxon>Paxillus</taxon>
    </lineage>
</organism>
<name>A0A0D0E1S9_9AGAM</name>
<dbReference type="InParanoid" id="A0A0D0E1S9"/>
<dbReference type="Proteomes" id="UP000054538">
    <property type="component" value="Unassembled WGS sequence"/>
</dbReference>
<evidence type="ECO:0000313" key="1">
    <source>
        <dbReference type="EMBL" id="KIK94349.1"/>
    </source>
</evidence>
<gene>
    <name evidence="1" type="ORF">PAXRUDRAFT_25963</name>
</gene>
<sequence length="112" mass="12718">MAIPIFEQMYPNVIAEFVFDQSSAHGAFAKDALNVKDMNVWPGGKQRIMHDTYIPSDNPNPELHGRKQTMIFVDDLPSNHPDYKYRGQQKAQEQLRREALMAAEGGNKPGEM</sequence>
<accession>A0A0D0E1S9</accession>
<dbReference type="EMBL" id="KN825114">
    <property type="protein sequence ID" value="KIK94349.1"/>
    <property type="molecule type" value="Genomic_DNA"/>
</dbReference>
<dbReference type="OrthoDB" id="2449121at2759"/>
<proteinExistence type="predicted"/>
<dbReference type="PANTHER" id="PTHR35871">
    <property type="entry name" value="EXPRESSED PROTEIN"/>
    <property type="match status" value="1"/>
</dbReference>
<protein>
    <submittedName>
        <fullName evidence="1">Uncharacterized protein</fullName>
    </submittedName>
</protein>
<reference evidence="2" key="2">
    <citation type="submission" date="2015-01" db="EMBL/GenBank/DDBJ databases">
        <title>Evolutionary Origins and Diversification of the Mycorrhizal Mutualists.</title>
        <authorList>
            <consortium name="DOE Joint Genome Institute"/>
            <consortium name="Mycorrhizal Genomics Consortium"/>
            <person name="Kohler A."/>
            <person name="Kuo A."/>
            <person name="Nagy L.G."/>
            <person name="Floudas D."/>
            <person name="Copeland A."/>
            <person name="Barry K.W."/>
            <person name="Cichocki N."/>
            <person name="Veneault-Fourrey C."/>
            <person name="LaButti K."/>
            <person name="Lindquist E.A."/>
            <person name="Lipzen A."/>
            <person name="Lundell T."/>
            <person name="Morin E."/>
            <person name="Murat C."/>
            <person name="Riley R."/>
            <person name="Ohm R."/>
            <person name="Sun H."/>
            <person name="Tunlid A."/>
            <person name="Henrissat B."/>
            <person name="Grigoriev I.V."/>
            <person name="Hibbett D.S."/>
            <person name="Martin F."/>
        </authorList>
    </citation>
    <scope>NUCLEOTIDE SEQUENCE [LARGE SCALE GENOMIC DNA]</scope>
    <source>
        <strain evidence="2">Ve08.2h10</strain>
    </source>
</reference>
<dbReference type="STRING" id="930991.A0A0D0E1S9"/>
<keyword evidence="2" id="KW-1185">Reference proteome</keyword>
<reference evidence="1 2" key="1">
    <citation type="submission" date="2014-04" db="EMBL/GenBank/DDBJ databases">
        <authorList>
            <consortium name="DOE Joint Genome Institute"/>
            <person name="Kuo A."/>
            <person name="Kohler A."/>
            <person name="Jargeat P."/>
            <person name="Nagy L.G."/>
            <person name="Floudas D."/>
            <person name="Copeland A."/>
            <person name="Barry K.W."/>
            <person name="Cichocki N."/>
            <person name="Veneault-Fourrey C."/>
            <person name="LaButti K."/>
            <person name="Lindquist E.A."/>
            <person name="Lipzen A."/>
            <person name="Lundell T."/>
            <person name="Morin E."/>
            <person name="Murat C."/>
            <person name="Sun H."/>
            <person name="Tunlid A."/>
            <person name="Henrissat B."/>
            <person name="Grigoriev I.V."/>
            <person name="Hibbett D.S."/>
            <person name="Martin F."/>
            <person name="Nordberg H.P."/>
            <person name="Cantor M.N."/>
            <person name="Hua S.X."/>
        </authorList>
    </citation>
    <scope>NUCLEOTIDE SEQUENCE [LARGE SCALE GENOMIC DNA]</scope>
    <source>
        <strain evidence="1 2">Ve08.2h10</strain>
    </source>
</reference>